<name>A0A6J8EA82_MYTCO</name>
<dbReference type="GO" id="GO:0047102">
    <property type="term" value="F:aminomuconate-semialdehyde dehydrogenase activity"/>
    <property type="evidence" value="ECO:0007669"/>
    <property type="project" value="UniProtKB-EC"/>
</dbReference>
<reference evidence="7 8" key="1">
    <citation type="submission" date="2020-06" db="EMBL/GenBank/DDBJ databases">
        <authorList>
            <person name="Li R."/>
            <person name="Bekaert M."/>
        </authorList>
    </citation>
    <scope>NUCLEOTIDE SEQUENCE [LARGE SCALE GENOMIC DNA]</scope>
    <source>
        <strain evidence="8">wild</strain>
    </source>
</reference>
<dbReference type="InterPro" id="IPR029510">
    <property type="entry name" value="Ald_DH_CS_GLU"/>
</dbReference>
<evidence type="ECO:0000256" key="1">
    <source>
        <dbReference type="ARBA" id="ARBA00009986"/>
    </source>
</evidence>
<dbReference type="Pfam" id="PF00171">
    <property type="entry name" value="Aldedh"/>
    <property type="match status" value="2"/>
</dbReference>
<dbReference type="CDD" id="cd07093">
    <property type="entry name" value="ALDH_F8_HMSADH"/>
    <property type="match status" value="1"/>
</dbReference>
<dbReference type="FunFam" id="3.40.309.10:FF:000001">
    <property type="entry name" value="Mitochondrial aldehyde dehydrogenase 2"/>
    <property type="match status" value="1"/>
</dbReference>
<dbReference type="InterPro" id="IPR016160">
    <property type="entry name" value="Ald_DH_CS_CYS"/>
</dbReference>
<dbReference type="InterPro" id="IPR015590">
    <property type="entry name" value="Aldehyde_DH_dom"/>
</dbReference>
<proteinExistence type="inferred from homology"/>
<dbReference type="EMBL" id="CACVKT020008531">
    <property type="protein sequence ID" value="CAC5416001.1"/>
    <property type="molecule type" value="Genomic_DNA"/>
</dbReference>
<dbReference type="PANTHER" id="PTHR43720">
    <property type="entry name" value="2-AMINOMUCONIC SEMIALDEHYDE DEHYDROGENASE"/>
    <property type="match status" value="1"/>
</dbReference>
<dbReference type="AlphaFoldDB" id="A0A6J8EA82"/>
<dbReference type="InterPro" id="IPR016163">
    <property type="entry name" value="Ald_DH_C"/>
</dbReference>
<sequence length="574" mass="63443">MSDMLVIENFINGEFVPTKSHIDSFDPSTGSVWAKVPDSDETDVNKAVDAAKKAFLKWSSTPVQERSRIMIKIADRLESQLQSFAEQESCDQGKPIWLAKAVDIPRAVHNLRTFATSILHDTNKSSVMDGIDAFNYTIKQPVGVAGLISPWNLPLYLLTFKLAPAIAAGNTVVAKPSEMTSVTAWMLAKIFNECGLPPGVVNLVFGVGPKAGEAIVKHPDIPLLSFTGGTATAKRLRASAAPFCKKLSLELGGKNPAVIFNDADLDKCIPTTVRSSFINQGEICLCTSRIYVQRELYPRFLERFSEETRKLVVGDPEDDKKQVVGDPKDDKSILGALISKEHLAKVKGYVQVAEKEGATILCGKEDMNLQDKNKQGYFMRPTIVTDVSDDSRLIKEEIFGPVTCVMPFDNEEEVIERANNVQYGLCATVWTTNVSVLHRVSRALQVIYLTMSSMYGLSVWTTNVSVLHRVSRALQVIYLTIPVWSVCDCLDDKCFSNILNNVQYGLCATVWTTNASVSHRVSRALQVGTVWANCWLVRDLNMPFGGMKDSGIGREGTTDSMEFFMEQKNVCVKL</sequence>
<dbReference type="PROSITE" id="PS00070">
    <property type="entry name" value="ALDEHYDE_DEHYDR_CYS"/>
    <property type="match status" value="1"/>
</dbReference>
<comment type="similarity">
    <text evidence="1 5">Belongs to the aldehyde dehydrogenase family.</text>
</comment>
<evidence type="ECO:0000313" key="8">
    <source>
        <dbReference type="Proteomes" id="UP000507470"/>
    </source>
</evidence>
<evidence type="ECO:0000313" key="7">
    <source>
        <dbReference type="EMBL" id="CAC5416001.1"/>
    </source>
</evidence>
<dbReference type="SUPFAM" id="SSF53720">
    <property type="entry name" value="ALDH-like"/>
    <property type="match status" value="2"/>
</dbReference>
<dbReference type="PROSITE" id="PS00687">
    <property type="entry name" value="ALDEHYDE_DEHYDR_GLU"/>
    <property type="match status" value="1"/>
</dbReference>
<dbReference type="InterPro" id="IPR016162">
    <property type="entry name" value="Ald_DH_N"/>
</dbReference>
<dbReference type="EC" id="1.2.1.32" evidence="7"/>
<feature type="active site" evidence="4">
    <location>
        <position position="250"/>
    </location>
</feature>
<evidence type="ECO:0000256" key="5">
    <source>
        <dbReference type="RuleBase" id="RU003345"/>
    </source>
</evidence>
<evidence type="ECO:0000256" key="2">
    <source>
        <dbReference type="ARBA" id="ARBA00023002"/>
    </source>
</evidence>
<feature type="domain" description="Aldehyde dehydrogenase" evidence="6">
    <location>
        <begin position="482"/>
        <end position="570"/>
    </location>
</feature>
<dbReference type="FunFam" id="3.40.605.10:FF:000001">
    <property type="entry name" value="Aldehyde dehydrogenase 1"/>
    <property type="match status" value="1"/>
</dbReference>
<keyword evidence="3" id="KW-0520">NAD</keyword>
<keyword evidence="8" id="KW-1185">Reference proteome</keyword>
<feature type="domain" description="Aldehyde dehydrogenase" evidence="6">
    <location>
        <begin position="18"/>
        <end position="446"/>
    </location>
</feature>
<dbReference type="Gene3D" id="3.40.309.10">
    <property type="entry name" value="Aldehyde Dehydrogenase, Chain A, domain 2"/>
    <property type="match status" value="2"/>
</dbReference>
<gene>
    <name evidence="7" type="ORF">MCOR_48645</name>
</gene>
<dbReference type="PANTHER" id="PTHR43720:SF2">
    <property type="entry name" value="2-AMINOMUCONIC SEMIALDEHYDE DEHYDROGENASE"/>
    <property type="match status" value="1"/>
</dbReference>
<dbReference type="Proteomes" id="UP000507470">
    <property type="component" value="Unassembled WGS sequence"/>
</dbReference>
<keyword evidence="2 5" id="KW-0560">Oxidoreductase</keyword>
<evidence type="ECO:0000256" key="3">
    <source>
        <dbReference type="ARBA" id="ARBA00023027"/>
    </source>
</evidence>
<dbReference type="OrthoDB" id="310895at2759"/>
<evidence type="ECO:0000259" key="6">
    <source>
        <dbReference type="Pfam" id="PF00171"/>
    </source>
</evidence>
<evidence type="ECO:0000256" key="4">
    <source>
        <dbReference type="PROSITE-ProRule" id="PRU10007"/>
    </source>
</evidence>
<protein>
    <submittedName>
        <fullName evidence="7">ALDH8A1</fullName>
        <ecNumber evidence="7">1.2.1.32</ecNumber>
    </submittedName>
</protein>
<organism evidence="7 8">
    <name type="scientific">Mytilus coruscus</name>
    <name type="common">Sea mussel</name>
    <dbReference type="NCBI Taxonomy" id="42192"/>
    <lineage>
        <taxon>Eukaryota</taxon>
        <taxon>Metazoa</taxon>
        <taxon>Spiralia</taxon>
        <taxon>Lophotrochozoa</taxon>
        <taxon>Mollusca</taxon>
        <taxon>Bivalvia</taxon>
        <taxon>Autobranchia</taxon>
        <taxon>Pteriomorphia</taxon>
        <taxon>Mytilida</taxon>
        <taxon>Mytiloidea</taxon>
        <taxon>Mytilidae</taxon>
        <taxon>Mytilinae</taxon>
        <taxon>Mytilus</taxon>
    </lineage>
</organism>
<accession>A0A6J8EA82</accession>
<dbReference type="Gene3D" id="3.40.605.10">
    <property type="entry name" value="Aldehyde Dehydrogenase, Chain A, domain 1"/>
    <property type="match status" value="1"/>
</dbReference>
<dbReference type="InterPro" id="IPR016161">
    <property type="entry name" value="Ald_DH/histidinol_DH"/>
</dbReference>